<keyword evidence="1" id="KW-0472">Membrane</keyword>
<dbReference type="NCBIfam" id="NF008109">
    <property type="entry name" value="PRK10856.1"/>
    <property type="match status" value="1"/>
</dbReference>
<protein>
    <submittedName>
        <fullName evidence="3">Cytoskeleton protein RodZ</fullName>
    </submittedName>
</protein>
<dbReference type="Pfam" id="PF13464">
    <property type="entry name" value="RodZ_C"/>
    <property type="match status" value="1"/>
</dbReference>
<gene>
    <name evidence="3" type="ORF">CTM88_12265</name>
</gene>
<dbReference type="SUPFAM" id="SSF47413">
    <property type="entry name" value="lambda repressor-like DNA-binding domains"/>
    <property type="match status" value="1"/>
</dbReference>
<accession>A0A2T3IJE3</accession>
<dbReference type="InterPro" id="IPR025194">
    <property type="entry name" value="RodZ-like_C"/>
</dbReference>
<evidence type="ECO:0000313" key="4">
    <source>
        <dbReference type="Proteomes" id="UP000240254"/>
    </source>
</evidence>
<dbReference type="PANTHER" id="PTHR34475">
    <property type="match status" value="1"/>
</dbReference>
<dbReference type="RefSeq" id="WP_107204562.1">
    <property type="nucleotide sequence ID" value="NZ_PYMK01000012.1"/>
</dbReference>
<dbReference type="InterPro" id="IPR010982">
    <property type="entry name" value="Lambda_DNA-bd_dom_sf"/>
</dbReference>
<organism evidence="3 4">
    <name type="scientific">Photobacterium aquimaris</name>
    <dbReference type="NCBI Taxonomy" id="512643"/>
    <lineage>
        <taxon>Bacteria</taxon>
        <taxon>Pseudomonadati</taxon>
        <taxon>Pseudomonadota</taxon>
        <taxon>Gammaproteobacteria</taxon>
        <taxon>Vibrionales</taxon>
        <taxon>Vibrionaceae</taxon>
        <taxon>Photobacterium</taxon>
    </lineage>
</organism>
<keyword evidence="1" id="KW-1133">Transmembrane helix</keyword>
<evidence type="ECO:0000313" key="3">
    <source>
        <dbReference type="EMBL" id="PSU28443.1"/>
    </source>
</evidence>
<reference evidence="3 4" key="1">
    <citation type="submission" date="2018-03" db="EMBL/GenBank/DDBJ databases">
        <title>Whole genome sequencing of Histamine producing bacteria.</title>
        <authorList>
            <person name="Butler K."/>
        </authorList>
    </citation>
    <scope>NUCLEOTIDE SEQUENCE [LARGE SCALE GENOMIC DNA]</scope>
    <source>
        <strain evidence="3 4">BS2</strain>
    </source>
</reference>
<dbReference type="Pfam" id="PF13413">
    <property type="entry name" value="HTH_25"/>
    <property type="match status" value="1"/>
</dbReference>
<sequence>MNTEHNDSPQPNNVVRPGDMLRQAREQLGYSQADIANRLRLRLSVINDIESNCFDSEKISTFTRGYVRSYAKYVGLDDVAVVGLLDDYGHSKPKAQEMQSFSRRTNREAHDSRIMGLTWILAVIFVGVTAVWWWQNSHLDRDLTPAVDVANIESSALTDNTSAVVEPSAATVTAETATTNTAVTDVTPTPTDVTTSNVTPAAINTDTVQTPAVATEAATVIKPVAAITTDTSTAAVTPTATADVAGADVTVAPALALTFAADCWIDIRDANGKRLESGLKTAGQTLAVDGKAPFRVRLGAPSAVKIEIKGQPFDLSRYPAGRPVTLTLP</sequence>
<feature type="domain" description="HTH cro/C1-type" evidence="2">
    <location>
        <begin position="21"/>
        <end position="52"/>
    </location>
</feature>
<dbReference type="InterPro" id="IPR001387">
    <property type="entry name" value="Cro/C1-type_HTH"/>
</dbReference>
<dbReference type="PANTHER" id="PTHR34475:SF1">
    <property type="entry name" value="CYTOSKELETON PROTEIN RODZ"/>
    <property type="match status" value="1"/>
</dbReference>
<comment type="caution">
    <text evidence="3">The sequence shown here is derived from an EMBL/GenBank/DDBJ whole genome shotgun (WGS) entry which is preliminary data.</text>
</comment>
<dbReference type="AlphaFoldDB" id="A0A2T3IJE3"/>
<name>A0A2T3IJE3_9GAMM</name>
<dbReference type="PROSITE" id="PS50943">
    <property type="entry name" value="HTH_CROC1"/>
    <property type="match status" value="1"/>
</dbReference>
<dbReference type="Gene3D" id="1.10.260.40">
    <property type="entry name" value="lambda repressor-like DNA-binding domains"/>
    <property type="match status" value="1"/>
</dbReference>
<dbReference type="EMBL" id="PYMK01000012">
    <property type="protein sequence ID" value="PSU28443.1"/>
    <property type="molecule type" value="Genomic_DNA"/>
</dbReference>
<proteinExistence type="predicted"/>
<dbReference type="Proteomes" id="UP000240254">
    <property type="component" value="Unassembled WGS sequence"/>
</dbReference>
<evidence type="ECO:0000256" key="1">
    <source>
        <dbReference type="SAM" id="Phobius"/>
    </source>
</evidence>
<evidence type="ECO:0000259" key="2">
    <source>
        <dbReference type="PROSITE" id="PS50943"/>
    </source>
</evidence>
<feature type="transmembrane region" description="Helical" evidence="1">
    <location>
        <begin position="114"/>
        <end position="134"/>
    </location>
</feature>
<keyword evidence="1" id="KW-0812">Transmembrane</keyword>
<dbReference type="OrthoDB" id="9790252at2"/>
<dbReference type="InterPro" id="IPR050400">
    <property type="entry name" value="Bact_Cytoskel_RodZ"/>
</dbReference>
<dbReference type="CDD" id="cd00093">
    <property type="entry name" value="HTH_XRE"/>
    <property type="match status" value="1"/>
</dbReference>
<dbReference type="GO" id="GO:0003677">
    <property type="term" value="F:DNA binding"/>
    <property type="evidence" value="ECO:0007669"/>
    <property type="project" value="InterPro"/>
</dbReference>